<name>A0ACC3ARB8_9EURO</name>
<evidence type="ECO:0000313" key="1">
    <source>
        <dbReference type="EMBL" id="KAK1140302.1"/>
    </source>
</evidence>
<sequence>MSPSPPNQRTSSSRRFFIPTTILIIGILYKIYLYDILPLLFGIGRVTQPLEDFPYECQKLEHPLLSSCEDVWLDGPGRKLYAACGEIQGRKGWCPGGGKLNASARVGSNWISVLDIDRPGADGLYGLRKLKTGDSYAKDLDLHGFDVQEIDNGILRFWLINHRPPVDAETGELLDASKVGANSTIEVFDLDKSTETLEHVKTIVSDAIITPNNLVVEEDGDTVLFTNDHSRKTGPLKRLEPFMGGGSAGRCRTDSGDCQIVAEKGFHGPNGIARGQDGLFYVVQALAGKISVHEMVDGQLHWVNEIQTGFPMDNISVDSEGNIIVAAFPFIMDVLRSFDHPEVLNVAATVLRVKKTKVGGEAQYEVEKMLEDKDGKMLSTSTTAAYDVQSQRLFIGGIMAPHMTICKRT</sequence>
<proteinExistence type="predicted"/>
<organism evidence="1 2">
    <name type="scientific">Aspergillus melleus</name>
    <dbReference type="NCBI Taxonomy" id="138277"/>
    <lineage>
        <taxon>Eukaryota</taxon>
        <taxon>Fungi</taxon>
        <taxon>Dikarya</taxon>
        <taxon>Ascomycota</taxon>
        <taxon>Pezizomycotina</taxon>
        <taxon>Eurotiomycetes</taxon>
        <taxon>Eurotiomycetidae</taxon>
        <taxon>Eurotiales</taxon>
        <taxon>Aspergillaceae</taxon>
        <taxon>Aspergillus</taxon>
        <taxon>Aspergillus subgen. Circumdati</taxon>
    </lineage>
</organism>
<reference evidence="1 2" key="1">
    <citation type="journal article" date="2023" name="ACS Omega">
        <title>Identification of the Neoaspergillic Acid Biosynthesis Gene Cluster by Establishing an In Vitro CRISPR-Ribonucleoprotein Genetic System in Aspergillus melleus.</title>
        <authorList>
            <person name="Yuan B."/>
            <person name="Grau M.F."/>
            <person name="Murata R.M."/>
            <person name="Torok T."/>
            <person name="Venkateswaran K."/>
            <person name="Stajich J.E."/>
            <person name="Wang C.C.C."/>
        </authorList>
    </citation>
    <scope>NUCLEOTIDE SEQUENCE [LARGE SCALE GENOMIC DNA]</scope>
    <source>
        <strain evidence="1 2">IMV 1140</strain>
    </source>
</reference>
<keyword evidence="2" id="KW-1185">Reference proteome</keyword>
<accession>A0ACC3ARB8</accession>
<protein>
    <submittedName>
        <fullName evidence="1">Uncharacterized protein</fullName>
    </submittedName>
</protein>
<dbReference type="EMBL" id="JAOPJF010000086">
    <property type="protein sequence ID" value="KAK1140302.1"/>
    <property type="molecule type" value="Genomic_DNA"/>
</dbReference>
<comment type="caution">
    <text evidence="1">The sequence shown here is derived from an EMBL/GenBank/DDBJ whole genome shotgun (WGS) entry which is preliminary data.</text>
</comment>
<gene>
    <name evidence="1" type="ORF">N8T08_010505</name>
</gene>
<dbReference type="Proteomes" id="UP001177260">
    <property type="component" value="Unassembled WGS sequence"/>
</dbReference>
<evidence type="ECO:0000313" key="2">
    <source>
        <dbReference type="Proteomes" id="UP001177260"/>
    </source>
</evidence>